<dbReference type="CDD" id="cd03185">
    <property type="entry name" value="GST_C_Tau"/>
    <property type="match status" value="1"/>
</dbReference>
<dbReference type="InterPro" id="IPR040079">
    <property type="entry name" value="Glutathione_S-Trfase"/>
</dbReference>
<keyword evidence="2" id="KW-0216">Detoxification</keyword>
<evidence type="ECO:0000256" key="5">
    <source>
        <dbReference type="ARBA" id="ARBA00047960"/>
    </source>
</evidence>
<keyword evidence="9" id="KW-1185">Reference proteome</keyword>
<dbReference type="InterPro" id="IPR010987">
    <property type="entry name" value="Glutathione-S-Trfase_C-like"/>
</dbReference>
<dbReference type="SUPFAM" id="SSF52833">
    <property type="entry name" value="Thioredoxin-like"/>
    <property type="match status" value="1"/>
</dbReference>
<accession>A0AAV1DYQ8</accession>
<dbReference type="InterPro" id="IPR045073">
    <property type="entry name" value="Omega/Tau-like"/>
</dbReference>
<dbReference type="PROSITE" id="PS50404">
    <property type="entry name" value="GST_NTER"/>
    <property type="match status" value="1"/>
</dbReference>
<feature type="domain" description="GST N-terminal" evidence="6">
    <location>
        <begin position="7"/>
        <end position="86"/>
    </location>
</feature>
<dbReference type="InterPro" id="IPR036282">
    <property type="entry name" value="Glutathione-S-Trfase_C_sf"/>
</dbReference>
<organism evidence="8 9">
    <name type="scientific">Oldenlandia corymbosa var. corymbosa</name>
    <dbReference type="NCBI Taxonomy" id="529605"/>
    <lineage>
        <taxon>Eukaryota</taxon>
        <taxon>Viridiplantae</taxon>
        <taxon>Streptophyta</taxon>
        <taxon>Embryophyta</taxon>
        <taxon>Tracheophyta</taxon>
        <taxon>Spermatophyta</taxon>
        <taxon>Magnoliopsida</taxon>
        <taxon>eudicotyledons</taxon>
        <taxon>Gunneridae</taxon>
        <taxon>Pentapetalae</taxon>
        <taxon>asterids</taxon>
        <taxon>lamiids</taxon>
        <taxon>Gentianales</taxon>
        <taxon>Rubiaceae</taxon>
        <taxon>Rubioideae</taxon>
        <taxon>Spermacoceae</taxon>
        <taxon>Hedyotis-Oldenlandia complex</taxon>
        <taxon>Oldenlandia</taxon>
    </lineage>
</organism>
<dbReference type="Proteomes" id="UP001161247">
    <property type="component" value="Chromosome 7"/>
</dbReference>
<dbReference type="SFLD" id="SFLDS00019">
    <property type="entry name" value="Glutathione_Transferase_(cytos"/>
    <property type="match status" value="1"/>
</dbReference>
<dbReference type="EC" id="2.5.1.18" evidence="1"/>
<evidence type="ECO:0000256" key="3">
    <source>
        <dbReference type="ARBA" id="ARBA00022679"/>
    </source>
</evidence>
<dbReference type="Pfam" id="PF02798">
    <property type="entry name" value="GST_N"/>
    <property type="match status" value="1"/>
</dbReference>
<evidence type="ECO:0000313" key="8">
    <source>
        <dbReference type="EMBL" id="CAI9113000.1"/>
    </source>
</evidence>
<dbReference type="InterPro" id="IPR004046">
    <property type="entry name" value="GST_C"/>
</dbReference>
<dbReference type="Gene3D" id="3.40.30.10">
    <property type="entry name" value="Glutaredoxin"/>
    <property type="match status" value="1"/>
</dbReference>
<evidence type="ECO:0000259" key="6">
    <source>
        <dbReference type="PROSITE" id="PS50404"/>
    </source>
</evidence>
<feature type="domain" description="GST C-terminal" evidence="7">
    <location>
        <begin position="92"/>
        <end position="229"/>
    </location>
</feature>
<protein>
    <recommendedName>
        <fullName evidence="1">glutathione transferase</fullName>
        <ecNumber evidence="1">2.5.1.18</ecNumber>
    </recommendedName>
</protein>
<dbReference type="GO" id="GO:0006749">
    <property type="term" value="P:glutathione metabolic process"/>
    <property type="evidence" value="ECO:0007669"/>
    <property type="project" value="InterPro"/>
</dbReference>
<dbReference type="GO" id="GO:0004364">
    <property type="term" value="F:glutathione transferase activity"/>
    <property type="evidence" value="ECO:0007669"/>
    <property type="project" value="UniProtKB-EC"/>
</dbReference>
<dbReference type="PROSITE" id="PS50405">
    <property type="entry name" value="GST_CTER"/>
    <property type="match status" value="1"/>
</dbReference>
<dbReference type="CDD" id="cd03058">
    <property type="entry name" value="GST_N_Tau"/>
    <property type="match status" value="1"/>
</dbReference>
<dbReference type="InterPro" id="IPR045074">
    <property type="entry name" value="GST_C_Tau"/>
</dbReference>
<dbReference type="SFLD" id="SFLDG01152">
    <property type="entry name" value="Main.3:_Omega-_and_Tau-like"/>
    <property type="match status" value="1"/>
</dbReference>
<dbReference type="PANTHER" id="PTHR11260:SF773">
    <property type="entry name" value="GLUTATHIONE S-TRANSFERASE U26"/>
    <property type="match status" value="1"/>
</dbReference>
<dbReference type="FunFam" id="1.20.1050.10:FF:000016">
    <property type="entry name" value="Glutathione S-transferase U9"/>
    <property type="match status" value="1"/>
</dbReference>
<keyword evidence="3" id="KW-0808">Transferase</keyword>
<dbReference type="InterPro" id="IPR004045">
    <property type="entry name" value="Glutathione_S-Trfase_N"/>
</dbReference>
<dbReference type="GO" id="GO:0009407">
    <property type="term" value="P:toxin catabolic process"/>
    <property type="evidence" value="ECO:0007669"/>
    <property type="project" value="UniProtKB-ARBA"/>
</dbReference>
<sequence>MAATASHDIKLLGSRPSPFVNRVQFALNLKSIEYEFIQENTMAKSELLLKSNPIHKKIPVFFHGDKPICESLIIVQYIDDAFPDGPSILPSDPFDRSMARFWAAYIEDKWLPLFRQLREAKEESSKDEIMEKISEGVKLLEDAFVKLSKGKGFFGGETIGYVDIALGCYLGWFQVHHTVSNLKIFDETSSPALVEWIERFKNHEAIKGTLPEIEELLNLVKMMEAAKAAAESEVKA</sequence>
<name>A0AAV1DYQ8_OLDCO</name>
<evidence type="ECO:0000259" key="7">
    <source>
        <dbReference type="PROSITE" id="PS50405"/>
    </source>
</evidence>
<dbReference type="EMBL" id="OX459124">
    <property type="protein sequence ID" value="CAI9113000.1"/>
    <property type="molecule type" value="Genomic_DNA"/>
</dbReference>
<dbReference type="AlphaFoldDB" id="A0AAV1DYQ8"/>
<comment type="similarity">
    <text evidence="4">Belongs to the GST superfamily. Tau family.</text>
</comment>
<evidence type="ECO:0000256" key="4">
    <source>
        <dbReference type="ARBA" id="ARBA00025743"/>
    </source>
</evidence>
<dbReference type="SUPFAM" id="SSF47616">
    <property type="entry name" value="GST C-terminal domain-like"/>
    <property type="match status" value="1"/>
</dbReference>
<dbReference type="FunFam" id="3.40.30.10:FF:000044">
    <property type="entry name" value="Glutathione S-transferase GSTU6"/>
    <property type="match status" value="1"/>
</dbReference>
<evidence type="ECO:0000313" key="9">
    <source>
        <dbReference type="Proteomes" id="UP001161247"/>
    </source>
</evidence>
<dbReference type="PANTHER" id="PTHR11260">
    <property type="entry name" value="GLUTATHIONE S-TRANSFERASE, GST, SUPERFAMILY, GST DOMAIN CONTAINING"/>
    <property type="match status" value="1"/>
</dbReference>
<comment type="catalytic activity">
    <reaction evidence="5">
        <text>RX + glutathione = an S-substituted glutathione + a halide anion + H(+)</text>
        <dbReference type="Rhea" id="RHEA:16437"/>
        <dbReference type="ChEBI" id="CHEBI:15378"/>
        <dbReference type="ChEBI" id="CHEBI:16042"/>
        <dbReference type="ChEBI" id="CHEBI:17792"/>
        <dbReference type="ChEBI" id="CHEBI:57925"/>
        <dbReference type="ChEBI" id="CHEBI:90779"/>
        <dbReference type="EC" id="2.5.1.18"/>
    </reaction>
</comment>
<evidence type="ECO:0000256" key="2">
    <source>
        <dbReference type="ARBA" id="ARBA00022575"/>
    </source>
</evidence>
<dbReference type="Pfam" id="PF00043">
    <property type="entry name" value="GST_C"/>
    <property type="match status" value="1"/>
</dbReference>
<proteinExistence type="inferred from homology"/>
<dbReference type="GO" id="GO:0005737">
    <property type="term" value="C:cytoplasm"/>
    <property type="evidence" value="ECO:0007669"/>
    <property type="project" value="TreeGrafter"/>
</dbReference>
<gene>
    <name evidence="8" type="ORF">OLC1_LOCUS20090</name>
</gene>
<dbReference type="SFLD" id="SFLDG00358">
    <property type="entry name" value="Main_(cytGST)"/>
    <property type="match status" value="1"/>
</dbReference>
<dbReference type="InterPro" id="IPR036249">
    <property type="entry name" value="Thioredoxin-like_sf"/>
</dbReference>
<reference evidence="8" key="1">
    <citation type="submission" date="2023-03" db="EMBL/GenBank/DDBJ databases">
        <authorList>
            <person name="Julca I."/>
        </authorList>
    </citation>
    <scope>NUCLEOTIDE SEQUENCE</scope>
</reference>
<dbReference type="Gene3D" id="1.20.1050.10">
    <property type="match status" value="1"/>
</dbReference>
<evidence type="ECO:0000256" key="1">
    <source>
        <dbReference type="ARBA" id="ARBA00012452"/>
    </source>
</evidence>